<protein>
    <recommendedName>
        <fullName evidence="4">DUF4190 domain-containing protein</fullName>
    </recommendedName>
</protein>
<keyword evidence="1" id="KW-0812">Transmembrane</keyword>
<organism evidence="2 3">
    <name type="scientific">Acetobacterium bakii</name>
    <dbReference type="NCBI Taxonomy" id="52689"/>
    <lineage>
        <taxon>Bacteria</taxon>
        <taxon>Bacillati</taxon>
        <taxon>Bacillota</taxon>
        <taxon>Clostridia</taxon>
        <taxon>Eubacteriales</taxon>
        <taxon>Eubacteriaceae</taxon>
        <taxon>Acetobacterium</taxon>
    </lineage>
</organism>
<sequence>MSFEFGMKGYTFGMIALICLAVNILLTVFQIGQVLSSILGLAVLVLAILAFVYGKKELAADPENGKAKTGKTIGLVVIIVEIVLFVISLVFVGILASMLL</sequence>
<gene>
    <name evidence="2" type="ORF">AKG39_09450</name>
</gene>
<dbReference type="OrthoDB" id="1767267at2"/>
<dbReference type="RefSeq" id="WP_050740146.1">
    <property type="nucleotide sequence ID" value="NZ_LGYO01000022.1"/>
</dbReference>
<evidence type="ECO:0000313" key="2">
    <source>
        <dbReference type="EMBL" id="KNZ41839.1"/>
    </source>
</evidence>
<feature type="transmembrane region" description="Helical" evidence="1">
    <location>
        <begin position="12"/>
        <end position="31"/>
    </location>
</feature>
<name>A0A0L6U014_9FIRM</name>
<keyword evidence="1" id="KW-0472">Membrane</keyword>
<proteinExistence type="predicted"/>
<keyword evidence="1" id="KW-1133">Transmembrane helix</keyword>
<reference evidence="3" key="1">
    <citation type="submission" date="2015-07" db="EMBL/GenBank/DDBJ databases">
        <title>Draft genome sequence of Acetobacterium bakii DSM 8293, a potential psychrophilic chemical producer through syngas fermentation.</title>
        <authorList>
            <person name="Song Y."/>
            <person name="Hwang S."/>
            <person name="Cho B.-K."/>
        </authorList>
    </citation>
    <scope>NUCLEOTIDE SEQUENCE [LARGE SCALE GENOMIC DNA]</scope>
    <source>
        <strain evidence="3">DSM 8239</strain>
    </source>
</reference>
<comment type="caution">
    <text evidence="2">The sequence shown here is derived from an EMBL/GenBank/DDBJ whole genome shotgun (WGS) entry which is preliminary data.</text>
</comment>
<dbReference type="EMBL" id="LGYO01000022">
    <property type="protein sequence ID" value="KNZ41839.1"/>
    <property type="molecule type" value="Genomic_DNA"/>
</dbReference>
<feature type="transmembrane region" description="Helical" evidence="1">
    <location>
        <begin position="37"/>
        <end position="54"/>
    </location>
</feature>
<evidence type="ECO:0008006" key="4">
    <source>
        <dbReference type="Google" id="ProtNLM"/>
    </source>
</evidence>
<evidence type="ECO:0000313" key="3">
    <source>
        <dbReference type="Proteomes" id="UP000036873"/>
    </source>
</evidence>
<accession>A0A0L6U014</accession>
<feature type="transmembrane region" description="Helical" evidence="1">
    <location>
        <begin position="75"/>
        <end position="99"/>
    </location>
</feature>
<dbReference type="AlphaFoldDB" id="A0A0L6U014"/>
<evidence type="ECO:0000256" key="1">
    <source>
        <dbReference type="SAM" id="Phobius"/>
    </source>
</evidence>
<dbReference type="Proteomes" id="UP000036873">
    <property type="component" value="Unassembled WGS sequence"/>
</dbReference>
<keyword evidence="3" id="KW-1185">Reference proteome</keyword>